<keyword evidence="1" id="KW-1133">Transmembrane helix</keyword>
<evidence type="ECO:0000259" key="2">
    <source>
        <dbReference type="Pfam" id="PF04235"/>
    </source>
</evidence>
<name>A0A4R7W4X3_9PSEU</name>
<feature type="transmembrane region" description="Helical" evidence="1">
    <location>
        <begin position="60"/>
        <end position="79"/>
    </location>
</feature>
<keyword evidence="1" id="KW-0472">Membrane</keyword>
<keyword evidence="1" id="KW-0812">Transmembrane</keyword>
<feature type="transmembrane region" description="Helical" evidence="1">
    <location>
        <begin position="138"/>
        <end position="168"/>
    </location>
</feature>
<feature type="transmembrane region" description="Helical" evidence="1">
    <location>
        <begin position="91"/>
        <end position="108"/>
    </location>
</feature>
<sequence>MTASTRETGAAPTTRRIAALDALRGFALCGIIFINIPQTMDMMHDLSQAPAGIRLFVLGRFYPIFYLLFGLGFGLFLRSATRRTDKPRVPMARRLVFLGVLGVLHHLLQPGEVLLPFAITGLVVLLPLSYAPARVNLIAGAVLTVAGVLAGVGGFGVLPGLFVLGFALAQNGFAERLEQLGVALGVAVAGCAVLAGVSYLVVVTDTGGELVGRWFGLLFSMSMAGAYAAAFLLLLRTPAGPVLSAVFAPLGRMALTNYLSATVLFVLFGGLLGLRWSNEWGTVGLLGAAILVVQAVWSPLWLRGFGYGPLEWSWRTVTYWRRIPIRREAGSR</sequence>
<evidence type="ECO:0000313" key="3">
    <source>
        <dbReference type="EMBL" id="TDV57255.1"/>
    </source>
</evidence>
<feature type="transmembrane region" description="Helical" evidence="1">
    <location>
        <begin position="21"/>
        <end position="40"/>
    </location>
</feature>
<feature type="domain" description="DUF418" evidence="2">
    <location>
        <begin position="176"/>
        <end position="321"/>
    </location>
</feature>
<comment type="caution">
    <text evidence="3">The sequence shown here is derived from an EMBL/GenBank/DDBJ whole genome shotgun (WGS) entry which is preliminary data.</text>
</comment>
<evidence type="ECO:0000313" key="4">
    <source>
        <dbReference type="Proteomes" id="UP000294927"/>
    </source>
</evidence>
<gene>
    <name evidence="3" type="ORF">CLV71_101126</name>
</gene>
<dbReference type="RefSeq" id="WP_166663856.1">
    <property type="nucleotide sequence ID" value="NZ_SOCP01000001.1"/>
</dbReference>
<keyword evidence="4" id="KW-1185">Reference proteome</keyword>
<dbReference type="InterPro" id="IPR052529">
    <property type="entry name" value="Bact_Transport_Assoc"/>
</dbReference>
<feature type="transmembrane region" description="Helical" evidence="1">
    <location>
        <begin position="255"/>
        <end position="274"/>
    </location>
</feature>
<proteinExistence type="predicted"/>
<feature type="transmembrane region" description="Helical" evidence="1">
    <location>
        <begin position="281"/>
        <end position="302"/>
    </location>
</feature>
<dbReference type="Pfam" id="PF04235">
    <property type="entry name" value="DUF418"/>
    <property type="match status" value="1"/>
</dbReference>
<accession>A0A4R7W4X3</accession>
<dbReference type="Proteomes" id="UP000294927">
    <property type="component" value="Unassembled WGS sequence"/>
</dbReference>
<dbReference type="PANTHER" id="PTHR30590:SF2">
    <property type="entry name" value="INNER MEMBRANE PROTEIN"/>
    <property type="match status" value="1"/>
</dbReference>
<dbReference type="PANTHER" id="PTHR30590">
    <property type="entry name" value="INNER MEMBRANE PROTEIN"/>
    <property type="match status" value="1"/>
</dbReference>
<dbReference type="AlphaFoldDB" id="A0A4R7W4X3"/>
<feature type="transmembrane region" description="Helical" evidence="1">
    <location>
        <begin position="114"/>
        <end position="131"/>
    </location>
</feature>
<organism evidence="3 4">
    <name type="scientific">Actinophytocola oryzae</name>
    <dbReference type="NCBI Taxonomy" id="502181"/>
    <lineage>
        <taxon>Bacteria</taxon>
        <taxon>Bacillati</taxon>
        <taxon>Actinomycetota</taxon>
        <taxon>Actinomycetes</taxon>
        <taxon>Pseudonocardiales</taxon>
        <taxon>Pseudonocardiaceae</taxon>
    </lineage>
</organism>
<feature type="transmembrane region" description="Helical" evidence="1">
    <location>
        <begin position="214"/>
        <end position="235"/>
    </location>
</feature>
<protein>
    <submittedName>
        <fullName evidence="3">Putative membrane protein YeiB</fullName>
    </submittedName>
</protein>
<feature type="transmembrane region" description="Helical" evidence="1">
    <location>
        <begin position="180"/>
        <end position="202"/>
    </location>
</feature>
<dbReference type="EMBL" id="SOCP01000001">
    <property type="protein sequence ID" value="TDV57255.1"/>
    <property type="molecule type" value="Genomic_DNA"/>
</dbReference>
<reference evidence="3 4" key="1">
    <citation type="submission" date="2019-03" db="EMBL/GenBank/DDBJ databases">
        <title>Genomic Encyclopedia of Archaeal and Bacterial Type Strains, Phase II (KMG-II): from individual species to whole genera.</title>
        <authorList>
            <person name="Goeker M."/>
        </authorList>
    </citation>
    <scope>NUCLEOTIDE SEQUENCE [LARGE SCALE GENOMIC DNA]</scope>
    <source>
        <strain evidence="3 4">DSM 45499</strain>
    </source>
</reference>
<dbReference type="InterPro" id="IPR007349">
    <property type="entry name" value="DUF418"/>
</dbReference>
<evidence type="ECO:0000256" key="1">
    <source>
        <dbReference type="SAM" id="Phobius"/>
    </source>
</evidence>